<evidence type="ECO:0000313" key="2">
    <source>
        <dbReference type="Proteomes" id="UP000790377"/>
    </source>
</evidence>
<sequence length="440" mass="49487">MSDLSTQTRRSFRSKGRSAHEELIRTAESLPRVGQQFTEALTDAATEADTYKARIRELEAKNEDLQRGDTLRPEVARAIAALNEAERNIKQQKRRLQDLLEERRPGLASTPSYRPSLLLEDIHTPTRDNSDLGSTSSSPVTRRTRPERPSNISTTTISSTKSTIRPRILGLSQSTPGPSSLPLPSQPVFASSPRSSLRSTRTNSGRHRKVAETTKAPSSSGQKSDPSLNTSIHVQVPLEQDDEVWQLSASRPPLSSEVLSRPMSWIELQARLEFDDETIYSLECLSGMDDLCLRIQIVEDIAFVYDPFTMDGPSASMLMDWGSETANAETVMYIIERIPANSVMHIFTLPRKKNLWYYIGAHTWDIVNDFWPVWPTLGDPSKGVVIAKLRNRCNHQKTQEELVQMMDDGRLEQLCIKISSKDLKATSRAFMSKLGFTRDV</sequence>
<comment type="caution">
    <text evidence="1">The sequence shown here is derived from an EMBL/GenBank/DDBJ whole genome shotgun (WGS) entry which is preliminary data.</text>
</comment>
<gene>
    <name evidence="1" type="ORF">BJ138DRAFT_1177355</name>
</gene>
<protein>
    <submittedName>
        <fullName evidence="1">Uncharacterized protein</fullName>
    </submittedName>
</protein>
<keyword evidence="2" id="KW-1185">Reference proteome</keyword>
<dbReference type="Proteomes" id="UP000790377">
    <property type="component" value="Unassembled WGS sequence"/>
</dbReference>
<evidence type="ECO:0000313" key="1">
    <source>
        <dbReference type="EMBL" id="KAH7914435.1"/>
    </source>
</evidence>
<accession>A0ACB8AMM4</accession>
<dbReference type="EMBL" id="MU267614">
    <property type="protein sequence ID" value="KAH7914435.1"/>
    <property type="molecule type" value="Genomic_DNA"/>
</dbReference>
<proteinExistence type="predicted"/>
<name>A0ACB8AMM4_9AGAM</name>
<organism evidence="1 2">
    <name type="scientific">Hygrophoropsis aurantiaca</name>
    <dbReference type="NCBI Taxonomy" id="72124"/>
    <lineage>
        <taxon>Eukaryota</taxon>
        <taxon>Fungi</taxon>
        <taxon>Dikarya</taxon>
        <taxon>Basidiomycota</taxon>
        <taxon>Agaricomycotina</taxon>
        <taxon>Agaricomycetes</taxon>
        <taxon>Agaricomycetidae</taxon>
        <taxon>Boletales</taxon>
        <taxon>Coniophorineae</taxon>
        <taxon>Hygrophoropsidaceae</taxon>
        <taxon>Hygrophoropsis</taxon>
    </lineage>
</organism>
<reference evidence="1" key="1">
    <citation type="journal article" date="2021" name="New Phytol.">
        <title>Evolutionary innovations through gain and loss of genes in the ectomycorrhizal Boletales.</title>
        <authorList>
            <person name="Wu G."/>
            <person name="Miyauchi S."/>
            <person name="Morin E."/>
            <person name="Kuo A."/>
            <person name="Drula E."/>
            <person name="Varga T."/>
            <person name="Kohler A."/>
            <person name="Feng B."/>
            <person name="Cao Y."/>
            <person name="Lipzen A."/>
            <person name="Daum C."/>
            <person name="Hundley H."/>
            <person name="Pangilinan J."/>
            <person name="Johnson J."/>
            <person name="Barry K."/>
            <person name="LaButti K."/>
            <person name="Ng V."/>
            <person name="Ahrendt S."/>
            <person name="Min B."/>
            <person name="Choi I.G."/>
            <person name="Park H."/>
            <person name="Plett J.M."/>
            <person name="Magnuson J."/>
            <person name="Spatafora J.W."/>
            <person name="Nagy L.G."/>
            <person name="Henrissat B."/>
            <person name="Grigoriev I.V."/>
            <person name="Yang Z.L."/>
            <person name="Xu J."/>
            <person name="Martin F.M."/>
        </authorList>
    </citation>
    <scope>NUCLEOTIDE SEQUENCE</scope>
    <source>
        <strain evidence="1">ATCC 28755</strain>
    </source>
</reference>